<evidence type="ECO:0000259" key="2">
    <source>
        <dbReference type="PROSITE" id="PS50943"/>
    </source>
</evidence>
<dbReference type="STRING" id="585501.HMPREF6123_1289"/>
<organism evidence="3 4">
    <name type="scientific">Oribacterium sinus F0268</name>
    <dbReference type="NCBI Taxonomy" id="585501"/>
    <lineage>
        <taxon>Bacteria</taxon>
        <taxon>Bacillati</taxon>
        <taxon>Bacillota</taxon>
        <taxon>Clostridia</taxon>
        <taxon>Lachnospirales</taxon>
        <taxon>Lachnospiraceae</taxon>
        <taxon>Oribacterium</taxon>
    </lineage>
</organism>
<feature type="domain" description="HTH cro/C1-type" evidence="2">
    <location>
        <begin position="14"/>
        <end position="68"/>
    </location>
</feature>
<sequence>MQGGRIMTAIHDRIKNYRNRLHLSQEYVAKFLGINRASYTQMENGKRKVTAEDVSKLSELFGVTADAILSDNKMSKPATVFARSFEKLDENDQAEIMNLIKFKEQMKMQRS</sequence>
<dbReference type="PROSITE" id="PS50943">
    <property type="entry name" value="HTH_CROC1"/>
    <property type="match status" value="1"/>
</dbReference>
<evidence type="ECO:0000256" key="1">
    <source>
        <dbReference type="ARBA" id="ARBA00023125"/>
    </source>
</evidence>
<dbReference type="PANTHER" id="PTHR46558:SF11">
    <property type="entry name" value="HTH-TYPE TRANSCRIPTIONAL REGULATOR XRE"/>
    <property type="match status" value="1"/>
</dbReference>
<comment type="caution">
    <text evidence="3">The sequence shown here is derived from an EMBL/GenBank/DDBJ whole genome shotgun (WGS) entry which is preliminary data.</text>
</comment>
<accession>C2KXS0</accession>
<proteinExistence type="predicted"/>
<dbReference type="HOGENOM" id="CLU_066192_4_5_9"/>
<dbReference type="AlphaFoldDB" id="C2KXS0"/>
<reference evidence="3 4" key="1">
    <citation type="submission" date="2009-04" db="EMBL/GenBank/DDBJ databases">
        <authorList>
            <person name="Qin X."/>
            <person name="Bachman B."/>
            <person name="Battles P."/>
            <person name="Bell A."/>
            <person name="Bess C."/>
            <person name="Bickham C."/>
            <person name="Chaboub L."/>
            <person name="Chen D."/>
            <person name="Coyle M."/>
            <person name="Deiros D.R."/>
            <person name="Dinh H."/>
            <person name="Forbes L."/>
            <person name="Fowler G."/>
            <person name="Francisco L."/>
            <person name="Fu Q."/>
            <person name="Gubbala S."/>
            <person name="Hale W."/>
            <person name="Han Y."/>
            <person name="Hemphill L."/>
            <person name="Highlander S.K."/>
            <person name="Hirani K."/>
            <person name="Hogues M."/>
            <person name="Jackson L."/>
            <person name="Jakkamsetti A."/>
            <person name="Javaid M."/>
            <person name="Jiang H."/>
            <person name="Korchina V."/>
            <person name="Kovar C."/>
            <person name="Lara F."/>
            <person name="Lee S."/>
            <person name="Mata R."/>
            <person name="Mathew T."/>
            <person name="Moen C."/>
            <person name="Morales K."/>
            <person name="Munidasa M."/>
            <person name="Nazareth L."/>
            <person name="Ngo R."/>
            <person name="Nguyen L."/>
            <person name="Okwuonu G."/>
            <person name="Ongeri F."/>
            <person name="Patil S."/>
            <person name="Petrosino J."/>
            <person name="Pham C."/>
            <person name="Pham P."/>
            <person name="Pu L.-L."/>
            <person name="Puazo M."/>
            <person name="Raj R."/>
            <person name="Reid J."/>
            <person name="Rouhana J."/>
            <person name="Saada N."/>
            <person name="Shang Y."/>
            <person name="Simmons D."/>
            <person name="Thornton R."/>
            <person name="Warren J."/>
            <person name="Weissenberger G."/>
            <person name="Zhang J."/>
            <person name="Zhang L."/>
            <person name="Zhou C."/>
            <person name="Zhu D."/>
            <person name="Muzny D."/>
            <person name="Worley K."/>
            <person name="Gibbs R."/>
        </authorList>
    </citation>
    <scope>NUCLEOTIDE SEQUENCE [LARGE SCALE GENOMIC DNA]</scope>
    <source>
        <strain evidence="3 4">F0268</strain>
    </source>
</reference>
<dbReference type="Pfam" id="PF01381">
    <property type="entry name" value="HTH_3"/>
    <property type="match status" value="1"/>
</dbReference>
<dbReference type="SUPFAM" id="SSF47413">
    <property type="entry name" value="lambda repressor-like DNA-binding domains"/>
    <property type="match status" value="1"/>
</dbReference>
<gene>
    <name evidence="3" type="ORF">HMPREF6123_1289</name>
</gene>
<dbReference type="GO" id="GO:0003677">
    <property type="term" value="F:DNA binding"/>
    <property type="evidence" value="ECO:0007669"/>
    <property type="project" value="UniProtKB-KW"/>
</dbReference>
<dbReference type="InParanoid" id="C2KXS0"/>
<evidence type="ECO:0000313" key="3">
    <source>
        <dbReference type="EMBL" id="EEJ51465.1"/>
    </source>
</evidence>
<dbReference type="FunCoup" id="C2KXS0">
    <property type="interactions" value="36"/>
</dbReference>
<keyword evidence="1 3" id="KW-0238">DNA-binding</keyword>
<dbReference type="InterPro" id="IPR010982">
    <property type="entry name" value="Lambda_DNA-bd_dom_sf"/>
</dbReference>
<evidence type="ECO:0000313" key="4">
    <source>
        <dbReference type="Proteomes" id="UP000004121"/>
    </source>
</evidence>
<dbReference type="InterPro" id="IPR001387">
    <property type="entry name" value="Cro/C1-type_HTH"/>
</dbReference>
<dbReference type="eggNOG" id="COG1476">
    <property type="taxonomic scope" value="Bacteria"/>
</dbReference>
<dbReference type="Proteomes" id="UP000004121">
    <property type="component" value="Unassembled WGS sequence"/>
</dbReference>
<protein>
    <submittedName>
        <fullName evidence="3">DNA-binding helix-turn-helix protein</fullName>
    </submittedName>
</protein>
<dbReference type="SMART" id="SM00530">
    <property type="entry name" value="HTH_XRE"/>
    <property type="match status" value="1"/>
</dbReference>
<dbReference type="PANTHER" id="PTHR46558">
    <property type="entry name" value="TRACRIPTIONAL REGULATORY PROTEIN-RELATED-RELATED"/>
    <property type="match status" value="1"/>
</dbReference>
<dbReference type="Gene3D" id="1.10.260.40">
    <property type="entry name" value="lambda repressor-like DNA-binding domains"/>
    <property type="match status" value="1"/>
</dbReference>
<keyword evidence="4" id="KW-1185">Reference proteome</keyword>
<dbReference type="CDD" id="cd00093">
    <property type="entry name" value="HTH_XRE"/>
    <property type="match status" value="1"/>
</dbReference>
<name>C2KXS0_9FIRM</name>
<dbReference type="EMBL" id="ACKX01000124">
    <property type="protein sequence ID" value="EEJ51465.1"/>
    <property type="molecule type" value="Genomic_DNA"/>
</dbReference>